<evidence type="ECO:0000259" key="2">
    <source>
        <dbReference type="Pfam" id="PF07331"/>
    </source>
</evidence>
<comment type="caution">
    <text evidence="3">The sequence shown here is derived from an EMBL/GenBank/DDBJ whole genome shotgun (WGS) entry which is preliminary data.</text>
</comment>
<name>A0ABV8G025_9ACTN</name>
<feature type="transmembrane region" description="Helical" evidence="1">
    <location>
        <begin position="37"/>
        <end position="57"/>
    </location>
</feature>
<organism evidence="3 4">
    <name type="scientific">Nonomuraea purpurea</name>
    <dbReference type="NCBI Taxonomy" id="1849276"/>
    <lineage>
        <taxon>Bacteria</taxon>
        <taxon>Bacillati</taxon>
        <taxon>Actinomycetota</taxon>
        <taxon>Actinomycetes</taxon>
        <taxon>Streptosporangiales</taxon>
        <taxon>Streptosporangiaceae</taxon>
        <taxon>Nonomuraea</taxon>
    </lineage>
</organism>
<feature type="transmembrane region" description="Helical" evidence="1">
    <location>
        <begin position="144"/>
        <end position="166"/>
    </location>
</feature>
<dbReference type="EMBL" id="JBHSBI010000004">
    <property type="protein sequence ID" value="MFC4007341.1"/>
    <property type="molecule type" value="Genomic_DNA"/>
</dbReference>
<feature type="domain" description="DUF1468" evidence="2">
    <location>
        <begin position="39"/>
        <end position="171"/>
    </location>
</feature>
<dbReference type="RefSeq" id="WP_379527471.1">
    <property type="nucleotide sequence ID" value="NZ_JBHSBI010000004.1"/>
</dbReference>
<feature type="transmembrane region" description="Helical" evidence="1">
    <location>
        <begin position="101"/>
        <end position="124"/>
    </location>
</feature>
<evidence type="ECO:0000313" key="3">
    <source>
        <dbReference type="EMBL" id="MFC4007341.1"/>
    </source>
</evidence>
<keyword evidence="1" id="KW-1133">Transmembrane helix</keyword>
<protein>
    <submittedName>
        <fullName evidence="3">Tripartite tricarboxylate transporter TctB family protein</fullName>
    </submittedName>
</protein>
<keyword evidence="4" id="KW-1185">Reference proteome</keyword>
<feature type="transmembrane region" description="Helical" evidence="1">
    <location>
        <begin position="69"/>
        <end position="89"/>
    </location>
</feature>
<gene>
    <name evidence="3" type="ORF">ACFOY2_08915</name>
</gene>
<reference evidence="4" key="1">
    <citation type="journal article" date="2019" name="Int. J. Syst. Evol. Microbiol.">
        <title>The Global Catalogue of Microorganisms (GCM) 10K type strain sequencing project: providing services to taxonomists for standard genome sequencing and annotation.</title>
        <authorList>
            <consortium name="The Broad Institute Genomics Platform"/>
            <consortium name="The Broad Institute Genome Sequencing Center for Infectious Disease"/>
            <person name="Wu L."/>
            <person name="Ma J."/>
        </authorList>
    </citation>
    <scope>NUCLEOTIDE SEQUENCE [LARGE SCALE GENOMIC DNA]</scope>
    <source>
        <strain evidence="4">TBRC 1276</strain>
    </source>
</reference>
<keyword evidence="1" id="KW-0812">Transmembrane</keyword>
<dbReference type="Pfam" id="PF07331">
    <property type="entry name" value="TctB"/>
    <property type="match status" value="1"/>
</dbReference>
<evidence type="ECO:0000256" key="1">
    <source>
        <dbReference type="SAM" id="Phobius"/>
    </source>
</evidence>
<accession>A0ABV8G025</accession>
<evidence type="ECO:0000313" key="4">
    <source>
        <dbReference type="Proteomes" id="UP001595851"/>
    </source>
</evidence>
<proteinExistence type="predicted"/>
<dbReference type="Proteomes" id="UP001595851">
    <property type="component" value="Unassembled WGS sequence"/>
</dbReference>
<dbReference type="InterPro" id="IPR009936">
    <property type="entry name" value="DUF1468"/>
</dbReference>
<sequence length="174" mass="18487">MSMSDSPEPAADVIDADRLQAELDETRPPHAGPVSQIAAALTALAVGVAGAIGSYALGLGRLTQPGPGLWPFVISVVIVVLSAVLVVTGRKLEDTERFSKASLLTAVGLVTLVLLAVLLPLIGFEIPSLLLVFVWLRWLGRESWRSSIVISIATVAAFYVLFVLLLQIPLPRLI</sequence>
<keyword evidence="1" id="KW-0472">Membrane</keyword>